<feature type="active site" evidence="3">
    <location>
        <position position="249"/>
    </location>
</feature>
<evidence type="ECO:0000256" key="2">
    <source>
        <dbReference type="ARBA" id="ARBA00023002"/>
    </source>
</evidence>
<dbReference type="Gene3D" id="3.40.605.10">
    <property type="entry name" value="Aldehyde Dehydrogenase, Chain A, domain 1"/>
    <property type="match status" value="1"/>
</dbReference>
<dbReference type="PROSITE" id="PS00687">
    <property type="entry name" value="ALDEHYDE_DEHYDR_GLU"/>
    <property type="match status" value="1"/>
</dbReference>
<dbReference type="AlphaFoldDB" id="Q3A4G5"/>
<name>Q3A4G5_SYNC1</name>
<evidence type="ECO:0000313" key="6">
    <source>
        <dbReference type="EMBL" id="ABA88742.1"/>
    </source>
</evidence>
<dbReference type="CDD" id="cd07131">
    <property type="entry name" value="ALDH_AldH-CAJ73105"/>
    <property type="match status" value="1"/>
</dbReference>
<sequence>MTTIQNFIGGQWVPPSTGEYGQSVNPAHDMEVVARYPLSAKSDVDRAVQAAVDAFPGWRAMPAPRRAEILFRAAEILCRRKDELGQLVTREMGKVLSEGLGDVQEAIDMAYFMAGEGRRLQGETVPCELPNKDAKSFRVPWGVFALITPWNFPIAIPSWKIFASLICGNTVVFKPSSDSPLCATRLVEVLEEAGMPPGVVNMITGAGETVGETLAMHPDVQGVSFTGSCSVGEALACSVAQLHRPIAMEMGGKNAILIMDDADLDLALEGVLWGAFGTTGQRCTAASRIIVHEKVYDEFLDRLVRAANAMRLGDGLEKDTDVGPLINRRALNKVLNYIRIGKDEGARLCCGGNQAKHNGLTEGYFVEPTVFSNVTPSMRIAQEEIFGPVVCLIKCDSYEQGIAIVNQSRFGLSTAIYTRDVNISARAEGDLDSGLVYINASTIGAEIQLPFGGFKHSGSGHPEAGGRMGALDFFSRIKVVYRDFSGKLQKAQIDIT</sequence>
<dbReference type="GO" id="GO:0016620">
    <property type="term" value="F:oxidoreductase activity, acting on the aldehyde or oxo group of donors, NAD or NADP as acceptor"/>
    <property type="evidence" value="ECO:0007669"/>
    <property type="project" value="InterPro"/>
</dbReference>
<accession>Q3A4G5</accession>
<protein>
    <submittedName>
        <fullName evidence="6">NADP-dependent 2,5-dioxopentanoate dehydrogenase</fullName>
    </submittedName>
</protein>
<dbReference type="FunFam" id="3.40.309.10:FF:000012">
    <property type="entry name" value="Betaine aldehyde dehydrogenase"/>
    <property type="match status" value="1"/>
</dbReference>
<dbReference type="HOGENOM" id="CLU_005391_1_0_7"/>
<organism evidence="6 7">
    <name type="scientific">Syntrophotalea carbinolica (strain DSM 2380 / NBRC 103641 / GraBd1)</name>
    <name type="common">Pelobacter carbinolicus</name>
    <dbReference type="NCBI Taxonomy" id="338963"/>
    <lineage>
        <taxon>Bacteria</taxon>
        <taxon>Pseudomonadati</taxon>
        <taxon>Thermodesulfobacteriota</taxon>
        <taxon>Desulfuromonadia</taxon>
        <taxon>Desulfuromonadales</taxon>
        <taxon>Syntrophotaleaceae</taxon>
        <taxon>Syntrophotalea</taxon>
    </lineage>
</organism>
<evidence type="ECO:0000256" key="1">
    <source>
        <dbReference type="ARBA" id="ARBA00009986"/>
    </source>
</evidence>
<dbReference type="Proteomes" id="UP000002534">
    <property type="component" value="Chromosome"/>
</dbReference>
<gene>
    <name evidence="6" type="primary">ycbD</name>
    <name evidence="6" type="ordered locus">Pcar_1496</name>
</gene>
<dbReference type="InterPro" id="IPR016161">
    <property type="entry name" value="Ald_DH/histidinol_DH"/>
</dbReference>
<dbReference type="InterPro" id="IPR016160">
    <property type="entry name" value="Ald_DH_CS_CYS"/>
</dbReference>
<comment type="similarity">
    <text evidence="1 4">Belongs to the aldehyde dehydrogenase family.</text>
</comment>
<dbReference type="InterPro" id="IPR016162">
    <property type="entry name" value="Ald_DH_N"/>
</dbReference>
<dbReference type="PROSITE" id="PS00070">
    <property type="entry name" value="ALDEHYDE_DEHYDR_CYS"/>
    <property type="match status" value="1"/>
</dbReference>
<evidence type="ECO:0000313" key="7">
    <source>
        <dbReference type="Proteomes" id="UP000002534"/>
    </source>
</evidence>
<dbReference type="InterPro" id="IPR016163">
    <property type="entry name" value="Ald_DH_C"/>
</dbReference>
<keyword evidence="2 4" id="KW-0560">Oxidoreductase</keyword>
<feature type="domain" description="Aldehyde dehydrogenase" evidence="5">
    <location>
        <begin position="12"/>
        <end position="480"/>
    </location>
</feature>
<keyword evidence="7" id="KW-1185">Reference proteome</keyword>
<dbReference type="SUPFAM" id="SSF53720">
    <property type="entry name" value="ALDH-like"/>
    <property type="match status" value="1"/>
</dbReference>
<dbReference type="Gene3D" id="3.40.309.10">
    <property type="entry name" value="Aldehyde Dehydrogenase, Chain A, domain 2"/>
    <property type="match status" value="1"/>
</dbReference>
<dbReference type="PANTHER" id="PTHR11699">
    <property type="entry name" value="ALDEHYDE DEHYDROGENASE-RELATED"/>
    <property type="match status" value="1"/>
</dbReference>
<dbReference type="InterPro" id="IPR015590">
    <property type="entry name" value="Aldehyde_DH_dom"/>
</dbReference>
<evidence type="ECO:0000259" key="5">
    <source>
        <dbReference type="Pfam" id="PF00171"/>
    </source>
</evidence>
<dbReference type="EMBL" id="CP000142">
    <property type="protein sequence ID" value="ABA88742.1"/>
    <property type="molecule type" value="Genomic_DNA"/>
</dbReference>
<dbReference type="OrthoDB" id="9762913at2"/>
<dbReference type="eggNOG" id="COG1012">
    <property type="taxonomic scope" value="Bacteria"/>
</dbReference>
<dbReference type="FunFam" id="3.40.605.10:FF:000007">
    <property type="entry name" value="NAD/NADP-dependent betaine aldehyde dehydrogenase"/>
    <property type="match status" value="1"/>
</dbReference>
<evidence type="ECO:0000256" key="3">
    <source>
        <dbReference type="PROSITE-ProRule" id="PRU10007"/>
    </source>
</evidence>
<dbReference type="RefSeq" id="WP_011341225.1">
    <property type="nucleotide sequence ID" value="NC_007498.2"/>
</dbReference>
<dbReference type="KEGG" id="pca:Pcar_1496"/>
<evidence type="ECO:0000256" key="4">
    <source>
        <dbReference type="RuleBase" id="RU003345"/>
    </source>
</evidence>
<dbReference type="InterPro" id="IPR029510">
    <property type="entry name" value="Ald_DH_CS_GLU"/>
</dbReference>
<proteinExistence type="inferred from homology"/>
<reference evidence="7" key="1">
    <citation type="submission" date="2005-10" db="EMBL/GenBank/DDBJ databases">
        <title>Complete sequence of Pelobacter carbinolicus DSM 2380.</title>
        <authorList>
            <person name="Copeland A."/>
            <person name="Lucas S."/>
            <person name="Lapidus A."/>
            <person name="Barry K."/>
            <person name="Detter J.C."/>
            <person name="Glavina T."/>
            <person name="Hammon N."/>
            <person name="Israni S."/>
            <person name="Pitluck S."/>
            <person name="Chertkov O."/>
            <person name="Schmutz J."/>
            <person name="Larimer F."/>
            <person name="Land M."/>
            <person name="Kyrpides N."/>
            <person name="Ivanova N."/>
            <person name="Richardson P."/>
        </authorList>
    </citation>
    <scope>NUCLEOTIDE SEQUENCE [LARGE SCALE GENOMIC DNA]</scope>
    <source>
        <strain evidence="7">DSM 2380 / NBRC 103641 / GraBd1</strain>
    </source>
</reference>
<dbReference type="Pfam" id="PF00171">
    <property type="entry name" value="Aldedh"/>
    <property type="match status" value="1"/>
</dbReference>
<reference evidence="6 7" key="2">
    <citation type="journal article" date="2012" name="BMC Genomics">
        <title>The genome of Pelobacter carbinolicus reveals surprising metabolic capabilities and physiological features.</title>
        <authorList>
            <person name="Aklujkar M."/>
            <person name="Haveman S.A."/>
            <person name="Didonato R.Jr."/>
            <person name="Chertkov O."/>
            <person name="Han C.S."/>
            <person name="Land M.L."/>
            <person name="Brown P."/>
            <person name="Lovley D.R."/>
        </authorList>
    </citation>
    <scope>NUCLEOTIDE SEQUENCE [LARGE SCALE GENOMIC DNA]</scope>
    <source>
        <strain evidence="7">DSM 2380 / NBRC 103641 / GraBd1</strain>
    </source>
</reference>
<dbReference type="STRING" id="338963.Pcar_1496"/>